<dbReference type="EMBL" id="JBHTMK010000018">
    <property type="protein sequence ID" value="MFD1366448.1"/>
    <property type="molecule type" value="Genomic_DNA"/>
</dbReference>
<evidence type="ECO:0000313" key="2">
    <source>
        <dbReference type="EMBL" id="MFD1366448.1"/>
    </source>
</evidence>
<evidence type="ECO:0000256" key="1">
    <source>
        <dbReference type="SAM" id="MobiDB-lite"/>
    </source>
</evidence>
<protein>
    <recommendedName>
        <fullName evidence="4">DUF4352 domain-containing protein</fullName>
    </recommendedName>
</protein>
<proteinExistence type="predicted"/>
<keyword evidence="3" id="KW-1185">Reference proteome</keyword>
<feature type="region of interest" description="Disordered" evidence="1">
    <location>
        <begin position="1"/>
        <end position="89"/>
    </location>
</feature>
<evidence type="ECO:0000313" key="3">
    <source>
        <dbReference type="Proteomes" id="UP001597183"/>
    </source>
</evidence>
<dbReference type="RefSeq" id="WP_317793208.1">
    <property type="nucleotide sequence ID" value="NZ_AP028461.1"/>
</dbReference>
<accession>A0ABW4A8E7</accession>
<reference evidence="3" key="1">
    <citation type="journal article" date="2019" name="Int. J. Syst. Evol. Microbiol.">
        <title>The Global Catalogue of Microorganisms (GCM) 10K type strain sequencing project: providing services to taxonomists for standard genome sequencing and annotation.</title>
        <authorList>
            <consortium name="The Broad Institute Genomics Platform"/>
            <consortium name="The Broad Institute Genome Sequencing Center for Infectious Disease"/>
            <person name="Wu L."/>
            <person name="Ma J."/>
        </authorList>
    </citation>
    <scope>NUCLEOTIDE SEQUENCE [LARGE SCALE GENOMIC DNA]</scope>
    <source>
        <strain evidence="3">CCM 7526</strain>
    </source>
</reference>
<sequence length="302" mass="32175">MSQPRPPEPNRRPSFVDTLAAAWAARSAEATHPVDASPPTDPRGTAAPHPPPATSTAFPPSGTNSAFTSPGSAAGLPPSGTGAAGRSRRLPRPAVWAAWTGGITLAAVAAWGALDEPRSDAEGYRTDTTGAVAWTQNPPNPLAGVLPADDTAYRLFPTRTPEPPAEAPVPIGGELIREDDKRLIFEGDYGERARITLVRVGDPKPDRDPGGPDIPEIDPASGDRMIAVEVKVENLGLIRLHTDIEENVWLFDDQDHEYEYDRERTQSEAAGQPELLDPGATLTRLVIFKVDRSATGIRALVA</sequence>
<feature type="compositionally biased region" description="Low complexity" evidence="1">
    <location>
        <begin position="54"/>
        <end position="63"/>
    </location>
</feature>
<feature type="compositionally biased region" description="Low complexity" evidence="1">
    <location>
        <begin position="20"/>
        <end position="30"/>
    </location>
</feature>
<comment type="caution">
    <text evidence="2">The sequence shown here is derived from an EMBL/GenBank/DDBJ whole genome shotgun (WGS) entry which is preliminary data.</text>
</comment>
<gene>
    <name evidence="2" type="ORF">ACFQ5G_13930</name>
</gene>
<name>A0ABW4A8E7_9ACTN</name>
<feature type="region of interest" description="Disordered" evidence="1">
    <location>
        <begin position="200"/>
        <end position="220"/>
    </location>
</feature>
<organism evidence="2 3">
    <name type="scientific">Actinoplanes sichuanensis</name>
    <dbReference type="NCBI Taxonomy" id="512349"/>
    <lineage>
        <taxon>Bacteria</taxon>
        <taxon>Bacillati</taxon>
        <taxon>Actinomycetota</taxon>
        <taxon>Actinomycetes</taxon>
        <taxon>Micromonosporales</taxon>
        <taxon>Micromonosporaceae</taxon>
        <taxon>Actinoplanes</taxon>
    </lineage>
</organism>
<dbReference type="Proteomes" id="UP001597183">
    <property type="component" value="Unassembled WGS sequence"/>
</dbReference>
<evidence type="ECO:0008006" key="4">
    <source>
        <dbReference type="Google" id="ProtNLM"/>
    </source>
</evidence>
<feature type="compositionally biased region" description="Basic and acidic residues" evidence="1">
    <location>
        <begin position="201"/>
        <end position="210"/>
    </location>
</feature>